<dbReference type="Pfam" id="PF01988">
    <property type="entry name" value="VIT1"/>
    <property type="match status" value="1"/>
</dbReference>
<dbReference type="InterPro" id="IPR008217">
    <property type="entry name" value="Ccc1_fam"/>
</dbReference>
<feature type="transmembrane region" description="Helical" evidence="5">
    <location>
        <begin position="176"/>
        <end position="199"/>
    </location>
</feature>
<keyword evidence="3 5" id="KW-1133">Transmembrane helix</keyword>
<dbReference type="OrthoDB" id="9789677at2"/>
<evidence type="ECO:0000256" key="5">
    <source>
        <dbReference type="SAM" id="Phobius"/>
    </source>
</evidence>
<dbReference type="GO" id="GO:0030026">
    <property type="term" value="P:intracellular manganese ion homeostasis"/>
    <property type="evidence" value="ECO:0007669"/>
    <property type="project" value="InterPro"/>
</dbReference>
<dbReference type="EMBL" id="QKYU01000028">
    <property type="protein sequence ID" value="PZW39468.1"/>
    <property type="molecule type" value="Genomic_DNA"/>
</dbReference>
<dbReference type="PANTHER" id="PTHR31851">
    <property type="entry name" value="FE(2+)/MN(2+) TRANSPORTER PCL1"/>
    <property type="match status" value="1"/>
</dbReference>
<evidence type="ECO:0000256" key="4">
    <source>
        <dbReference type="ARBA" id="ARBA00023136"/>
    </source>
</evidence>
<keyword evidence="7" id="KW-1185">Reference proteome</keyword>
<dbReference type="GO" id="GO:0005384">
    <property type="term" value="F:manganese ion transmembrane transporter activity"/>
    <property type="evidence" value="ECO:0007669"/>
    <property type="project" value="InterPro"/>
</dbReference>
<organism evidence="6 7">
    <name type="scientific">Humitalea rosea</name>
    <dbReference type="NCBI Taxonomy" id="990373"/>
    <lineage>
        <taxon>Bacteria</taxon>
        <taxon>Pseudomonadati</taxon>
        <taxon>Pseudomonadota</taxon>
        <taxon>Alphaproteobacteria</taxon>
        <taxon>Acetobacterales</taxon>
        <taxon>Roseomonadaceae</taxon>
        <taxon>Humitalea</taxon>
    </lineage>
</organism>
<evidence type="ECO:0000256" key="2">
    <source>
        <dbReference type="ARBA" id="ARBA00022692"/>
    </source>
</evidence>
<name>A0A2W7HZJ6_9PROT</name>
<keyword evidence="4 5" id="KW-0472">Membrane</keyword>
<gene>
    <name evidence="6" type="ORF">C8P66_12847</name>
</gene>
<evidence type="ECO:0000313" key="7">
    <source>
        <dbReference type="Proteomes" id="UP000249688"/>
    </source>
</evidence>
<sequence>MPRLHLHPERHLVSRIGWLRAAVLGANDGIVSTASLIVGVAAAAATQSDILIAGVAGLVAGAMSMAAGEYVSVSSQSDTEQADLARETQELRDNPVFEHEELADIYVRRGADRDLARQVAEQLMAKDALGAHAQDELGMSEITTARPIQAALTSAATFAVGAAMPLLMVVVAPTHLLVWVVSGASLAFLALLGAIGAQAGGANVLRATARVTFWGALAMALTAGIGALFGTVV</sequence>
<evidence type="ECO:0000256" key="1">
    <source>
        <dbReference type="ARBA" id="ARBA00004127"/>
    </source>
</evidence>
<evidence type="ECO:0000313" key="6">
    <source>
        <dbReference type="EMBL" id="PZW39468.1"/>
    </source>
</evidence>
<accession>A0A2W7HZJ6</accession>
<dbReference type="RefSeq" id="WP_111400019.1">
    <property type="nucleotide sequence ID" value="NZ_QKYU01000028.1"/>
</dbReference>
<comment type="caution">
    <text evidence="6">The sequence shown here is derived from an EMBL/GenBank/DDBJ whole genome shotgun (WGS) entry which is preliminary data.</text>
</comment>
<comment type="subcellular location">
    <subcellularLocation>
        <location evidence="1">Endomembrane system</location>
        <topology evidence="1">Multi-pass membrane protein</topology>
    </subcellularLocation>
</comment>
<feature type="transmembrane region" description="Helical" evidence="5">
    <location>
        <begin position="150"/>
        <end position="170"/>
    </location>
</feature>
<feature type="transmembrane region" description="Helical" evidence="5">
    <location>
        <begin position="211"/>
        <end position="232"/>
    </location>
</feature>
<proteinExistence type="predicted"/>
<reference evidence="6 7" key="1">
    <citation type="submission" date="2018-06" db="EMBL/GenBank/DDBJ databases">
        <title>Genomic Encyclopedia of Archaeal and Bacterial Type Strains, Phase II (KMG-II): from individual species to whole genera.</title>
        <authorList>
            <person name="Goeker M."/>
        </authorList>
    </citation>
    <scope>NUCLEOTIDE SEQUENCE [LARGE SCALE GENOMIC DNA]</scope>
    <source>
        <strain evidence="6 7">DSM 24525</strain>
    </source>
</reference>
<dbReference type="GO" id="GO:0012505">
    <property type="term" value="C:endomembrane system"/>
    <property type="evidence" value="ECO:0007669"/>
    <property type="project" value="UniProtKB-SubCell"/>
</dbReference>
<evidence type="ECO:0000256" key="3">
    <source>
        <dbReference type="ARBA" id="ARBA00022989"/>
    </source>
</evidence>
<keyword evidence="2 5" id="KW-0812">Transmembrane</keyword>
<feature type="transmembrane region" description="Helical" evidence="5">
    <location>
        <begin position="21"/>
        <end position="44"/>
    </location>
</feature>
<protein>
    <submittedName>
        <fullName evidence="6">VIT1/CCC1 family predicted Fe2+/Mn2+ transporter</fullName>
    </submittedName>
</protein>
<dbReference type="AlphaFoldDB" id="A0A2W7HZJ6"/>
<dbReference type="CDD" id="cd02432">
    <property type="entry name" value="Nodulin-21_like_1"/>
    <property type="match status" value="1"/>
</dbReference>
<dbReference type="Proteomes" id="UP000249688">
    <property type="component" value="Unassembled WGS sequence"/>
</dbReference>
<feature type="transmembrane region" description="Helical" evidence="5">
    <location>
        <begin position="50"/>
        <end position="71"/>
    </location>
</feature>